<protein>
    <recommendedName>
        <fullName evidence="1">Putative endonuclease Z1 domain-containing protein</fullName>
    </recommendedName>
</protein>
<dbReference type="Pfam" id="PF10593">
    <property type="entry name" value="Z1"/>
    <property type="match status" value="1"/>
</dbReference>
<evidence type="ECO:0000259" key="1">
    <source>
        <dbReference type="Pfam" id="PF10593"/>
    </source>
</evidence>
<gene>
    <name evidence="2" type="ORF">BKH13_05480</name>
</gene>
<evidence type="ECO:0000313" key="2">
    <source>
        <dbReference type="EMBL" id="OLO83858.1"/>
    </source>
</evidence>
<comment type="caution">
    <text evidence="2">The sequence shown here is derived from an EMBL/GenBank/DDBJ whole genome shotgun (WGS) entry which is preliminary data.</text>
</comment>
<dbReference type="Proteomes" id="UP000186781">
    <property type="component" value="Unassembled WGS sequence"/>
</dbReference>
<sequence>MIDESSTHDDGHISVADIDEASASFPNAEECDDEQLLKQGLRAYVVAAAMSTIRSGKLGPNTAAGMTFDSLNEVKSKVAPVTSMLIHPSADLDEHFNVKGIIVRWWNGEGGMPGEGVINDLQVRRQVWISEYESYRKSATKITQEYGDRFDSVELPVWDEIEEVIRREIVPRTRIDVINSRPESDERPQFGAWVDNCGVWHSPVNHSSIFISGNVMSRGLTLEGLLTTVFLRSSGSPVADTQMQMQRWFGYRGKTLDLCRVYLTGEQLRLFSEYAEADRALRRQVILAMRADDSRLPGVVVLQGKSFRPTSKVSSLTAKTLSPGRRPVVRYMNAPTDDIDNQCLVKNLFLAHDADVVGVAGGLVTSTEYSLMTVVDVLESLRYRAHGQEDDELNRWNAVARLVGIDPAESSYFPLYRAPKVNGAQVRLGARSPYSLAAYLRLWAASIGRKVDGLMTDENPPQRWSLKSSLVKDSRQPTFRFGLRYGSGEPIETGPLLELFKRYGIPVKPMRRKVAGSELEADWGARRALEYGYTGDDVFDAIALNQPVRRLEDGTRCEGESGLVLFQLIDRGEGKVSVSVAMSIPAGGPDYVRSANARNRE</sequence>
<dbReference type="EMBL" id="MSKX01000016">
    <property type="protein sequence ID" value="OLO83858.1"/>
    <property type="molecule type" value="Genomic_DNA"/>
</dbReference>
<keyword evidence="3" id="KW-1185">Reference proteome</keyword>
<name>A0ABX3F3R4_ACTNA</name>
<organism evidence="2 3">
    <name type="scientific">Actinomyces naeslundii</name>
    <dbReference type="NCBI Taxonomy" id="1655"/>
    <lineage>
        <taxon>Bacteria</taxon>
        <taxon>Bacillati</taxon>
        <taxon>Actinomycetota</taxon>
        <taxon>Actinomycetes</taxon>
        <taxon>Actinomycetales</taxon>
        <taxon>Actinomycetaceae</taxon>
        <taxon>Actinomyces</taxon>
    </lineage>
</organism>
<dbReference type="InterPro" id="IPR018310">
    <property type="entry name" value="Put_endonuclease_Z1-dom"/>
</dbReference>
<reference evidence="2 3" key="1">
    <citation type="submission" date="2016-12" db="EMBL/GenBank/DDBJ databases">
        <title>Genomic comparison of strains in the 'Actinomyces naeslundii' group.</title>
        <authorList>
            <person name="Mughal S.R."/>
            <person name="Do T."/>
            <person name="Gilbert S.C."/>
            <person name="Witherden E.A."/>
            <person name="Didelot X."/>
            <person name="Beighton D."/>
        </authorList>
    </citation>
    <scope>NUCLEOTIDE SEQUENCE [LARGE SCALE GENOMIC DNA]</scope>
    <source>
        <strain evidence="2 3">WE6B-3</strain>
    </source>
</reference>
<accession>A0ABX3F3R4</accession>
<feature type="domain" description="Putative endonuclease Z1" evidence="1">
    <location>
        <begin position="75"/>
        <end position="285"/>
    </location>
</feature>
<evidence type="ECO:0000313" key="3">
    <source>
        <dbReference type="Proteomes" id="UP000186781"/>
    </source>
</evidence>
<proteinExistence type="predicted"/>